<evidence type="ECO:0000313" key="1">
    <source>
        <dbReference type="EMBL" id="CBI10231.1"/>
    </source>
</evidence>
<protein>
    <submittedName>
        <fullName evidence="1">Uncharacterized protein</fullName>
    </submittedName>
</protein>
<accession>E6QSK9</accession>
<proteinExistence type="predicted"/>
<dbReference type="EMBL" id="CABR01000076">
    <property type="protein sequence ID" value="CBI10231.1"/>
    <property type="molecule type" value="Genomic_DNA"/>
</dbReference>
<name>E6QSK9_9ZZZZ</name>
<dbReference type="AlphaFoldDB" id="E6QSK9"/>
<gene>
    <name evidence="1" type="ORF">CARN7_0998</name>
</gene>
<sequence length="177" mass="20320">MKTLQIQSKTDLLAAREYFFNCIVDTLQTEPMEAEELTGWDMDHVPPRWLRMDVEFGSLLIEVAPNFIGEGDESHYYYSISVAGDILRIGIFMPISKILSAPVKDNGSKQLSQTWNGAPLDVQARGDGIMYEWTFANFDPSDWGCAEKYILGMRLLHQRYLNLVYNVVREELTPMRC</sequence>
<organism evidence="1">
    <name type="scientific">mine drainage metagenome</name>
    <dbReference type="NCBI Taxonomy" id="410659"/>
    <lineage>
        <taxon>unclassified sequences</taxon>
        <taxon>metagenomes</taxon>
        <taxon>ecological metagenomes</taxon>
    </lineage>
</organism>
<reference evidence="1" key="1">
    <citation type="submission" date="2009-10" db="EMBL/GenBank/DDBJ databases">
        <title>Diversity of trophic interactions inside an arsenic-rich microbial ecosystem.</title>
        <authorList>
            <person name="Bertin P.N."/>
            <person name="Heinrich-Salmeron A."/>
            <person name="Pelletier E."/>
            <person name="Goulhen-Chollet F."/>
            <person name="Arsene-Ploetze F."/>
            <person name="Gallien S."/>
            <person name="Calteau A."/>
            <person name="Vallenet D."/>
            <person name="Casiot C."/>
            <person name="Chane-Woon-Ming B."/>
            <person name="Giloteaux L."/>
            <person name="Barakat M."/>
            <person name="Bonnefoy V."/>
            <person name="Bruneel O."/>
            <person name="Chandler M."/>
            <person name="Cleiss J."/>
            <person name="Duran R."/>
            <person name="Elbaz-Poulichet F."/>
            <person name="Fonknechten N."/>
            <person name="Lauga B."/>
            <person name="Mornico D."/>
            <person name="Ortet P."/>
            <person name="Schaeffer C."/>
            <person name="Siguier P."/>
            <person name="Alexander Thil Smith A."/>
            <person name="Van Dorsselaer A."/>
            <person name="Weissenbach J."/>
            <person name="Medigue C."/>
            <person name="Le Paslier D."/>
        </authorList>
    </citation>
    <scope>NUCLEOTIDE SEQUENCE</scope>
</reference>
<comment type="caution">
    <text evidence="1">The sequence shown here is derived from an EMBL/GenBank/DDBJ whole genome shotgun (WGS) entry which is preliminary data.</text>
</comment>